<accession>A0ABT8KX09</accession>
<dbReference type="Proteomes" id="UP001172082">
    <property type="component" value="Unassembled WGS sequence"/>
</dbReference>
<gene>
    <name evidence="2" type="ORF">QQ008_22360</name>
</gene>
<dbReference type="PROSITE" id="PS50930">
    <property type="entry name" value="HTH_LYTTR"/>
    <property type="match status" value="1"/>
</dbReference>
<dbReference type="GO" id="GO:0003677">
    <property type="term" value="F:DNA binding"/>
    <property type="evidence" value="ECO:0007669"/>
    <property type="project" value="UniProtKB-KW"/>
</dbReference>
<sequence length="198" mass="22357">MKAVYKEVDYFGVGVKDNDPSFEITFSIDNNLNILKVVKFVALDQSSLFVPIEELIQAVERAIQNRKNHNGAALIDELQPTDDEPQKIKNCLKVALPVQEGLDFVDVNEIVRSEANRSYANFYLTNGTKILVSKPLSEFATLLAGCGFLRVHRSHMVNLKHVKKYIKAKKSYLVMADNSRVEVSPSKKKVLYKAIGWL</sequence>
<comment type="caution">
    <text evidence="2">The sequence shown here is derived from an EMBL/GenBank/DDBJ whole genome shotgun (WGS) entry which is preliminary data.</text>
</comment>
<dbReference type="Gene3D" id="2.40.50.1020">
    <property type="entry name" value="LytTr DNA-binding domain"/>
    <property type="match status" value="1"/>
</dbReference>
<evidence type="ECO:0000313" key="2">
    <source>
        <dbReference type="EMBL" id="MDN5204153.1"/>
    </source>
</evidence>
<name>A0ABT8KX09_9BACT</name>
<evidence type="ECO:0000313" key="3">
    <source>
        <dbReference type="Proteomes" id="UP001172082"/>
    </source>
</evidence>
<keyword evidence="2" id="KW-0238">DNA-binding</keyword>
<dbReference type="Pfam" id="PF04397">
    <property type="entry name" value="LytTR"/>
    <property type="match status" value="1"/>
</dbReference>
<proteinExistence type="predicted"/>
<keyword evidence="3" id="KW-1185">Reference proteome</keyword>
<reference evidence="2" key="1">
    <citation type="submission" date="2023-06" db="EMBL/GenBank/DDBJ databases">
        <title>Genomic of Parafulvivirga corallium.</title>
        <authorList>
            <person name="Wang G."/>
        </authorList>
    </citation>
    <scope>NUCLEOTIDE SEQUENCE</scope>
    <source>
        <strain evidence="2">BMA10</strain>
    </source>
</reference>
<protein>
    <submittedName>
        <fullName evidence="2">LytTR family DNA-binding domain-containing protein</fullName>
    </submittedName>
</protein>
<dbReference type="InterPro" id="IPR007492">
    <property type="entry name" value="LytTR_DNA-bd_dom"/>
</dbReference>
<organism evidence="2 3">
    <name type="scientific">Splendidivirga corallicola</name>
    <dbReference type="NCBI Taxonomy" id="3051826"/>
    <lineage>
        <taxon>Bacteria</taxon>
        <taxon>Pseudomonadati</taxon>
        <taxon>Bacteroidota</taxon>
        <taxon>Cytophagia</taxon>
        <taxon>Cytophagales</taxon>
        <taxon>Splendidivirgaceae</taxon>
        <taxon>Splendidivirga</taxon>
    </lineage>
</organism>
<feature type="domain" description="HTH LytTR-type" evidence="1">
    <location>
        <begin position="105"/>
        <end position="198"/>
    </location>
</feature>
<dbReference type="SMART" id="SM00850">
    <property type="entry name" value="LytTR"/>
    <property type="match status" value="1"/>
</dbReference>
<dbReference type="EMBL" id="JAUJEA010000010">
    <property type="protein sequence ID" value="MDN5204153.1"/>
    <property type="molecule type" value="Genomic_DNA"/>
</dbReference>
<evidence type="ECO:0000259" key="1">
    <source>
        <dbReference type="PROSITE" id="PS50930"/>
    </source>
</evidence>
<dbReference type="RefSeq" id="WP_346754177.1">
    <property type="nucleotide sequence ID" value="NZ_JAUJEA010000010.1"/>
</dbReference>